<proteinExistence type="predicted"/>
<evidence type="ECO:0000256" key="1">
    <source>
        <dbReference type="SAM" id="MobiDB-lite"/>
    </source>
</evidence>
<organism evidence="2 3">
    <name type="scientific">Acorus calamus</name>
    <name type="common">Sweet flag</name>
    <dbReference type="NCBI Taxonomy" id="4465"/>
    <lineage>
        <taxon>Eukaryota</taxon>
        <taxon>Viridiplantae</taxon>
        <taxon>Streptophyta</taxon>
        <taxon>Embryophyta</taxon>
        <taxon>Tracheophyta</taxon>
        <taxon>Spermatophyta</taxon>
        <taxon>Magnoliopsida</taxon>
        <taxon>Liliopsida</taxon>
        <taxon>Acoraceae</taxon>
        <taxon>Acorus</taxon>
    </lineage>
</organism>
<gene>
    <name evidence="2" type="ORF">QJS10_CPA06g00622</name>
</gene>
<sequence length="209" mass="23622">MSTTQFTQARWNIVKQRFDESAHAFIYYRAQLDYQHESQVLAMQNISEVLARGALLYPNYEEWGRIAAVSWDLAEAVVGDMPHPEHDDSYVPSPDHGGTHDDYHDTTCPTFFGIGEHMFTIEELFSEGVHITYDDLEQQASQLPPTQLHKQLRGPRRLFGSSVIEAVQAEVDEMTPITIVTSSAPPDVPSSSAPPAPRKTKKKGWRRIL</sequence>
<comment type="caution">
    <text evidence="2">The sequence shown here is derived from an EMBL/GenBank/DDBJ whole genome shotgun (WGS) entry which is preliminary data.</text>
</comment>
<name>A0AAV9EMW1_ACOCL</name>
<feature type="compositionally biased region" description="Pro residues" evidence="1">
    <location>
        <begin position="186"/>
        <end position="197"/>
    </location>
</feature>
<dbReference type="AlphaFoldDB" id="A0AAV9EMW1"/>
<evidence type="ECO:0000313" key="3">
    <source>
        <dbReference type="Proteomes" id="UP001180020"/>
    </source>
</evidence>
<evidence type="ECO:0000313" key="2">
    <source>
        <dbReference type="EMBL" id="KAK1314687.1"/>
    </source>
</evidence>
<feature type="compositionally biased region" description="Basic residues" evidence="1">
    <location>
        <begin position="198"/>
        <end position="209"/>
    </location>
</feature>
<accession>A0AAV9EMW1</accession>
<protein>
    <submittedName>
        <fullName evidence="2">Uncharacterized protein</fullName>
    </submittedName>
</protein>
<keyword evidence="3" id="KW-1185">Reference proteome</keyword>
<reference evidence="2" key="2">
    <citation type="submission" date="2023-06" db="EMBL/GenBank/DDBJ databases">
        <authorList>
            <person name="Ma L."/>
            <person name="Liu K.-W."/>
            <person name="Li Z."/>
            <person name="Hsiao Y.-Y."/>
            <person name="Qi Y."/>
            <person name="Fu T."/>
            <person name="Tang G."/>
            <person name="Zhang D."/>
            <person name="Sun W.-H."/>
            <person name="Liu D.-K."/>
            <person name="Li Y."/>
            <person name="Chen G.-Z."/>
            <person name="Liu X.-D."/>
            <person name="Liao X.-Y."/>
            <person name="Jiang Y.-T."/>
            <person name="Yu X."/>
            <person name="Hao Y."/>
            <person name="Huang J."/>
            <person name="Zhao X.-W."/>
            <person name="Ke S."/>
            <person name="Chen Y.-Y."/>
            <person name="Wu W.-L."/>
            <person name="Hsu J.-L."/>
            <person name="Lin Y.-F."/>
            <person name="Huang M.-D."/>
            <person name="Li C.-Y."/>
            <person name="Huang L."/>
            <person name="Wang Z.-W."/>
            <person name="Zhao X."/>
            <person name="Zhong W.-Y."/>
            <person name="Peng D.-H."/>
            <person name="Ahmad S."/>
            <person name="Lan S."/>
            <person name="Zhang J.-S."/>
            <person name="Tsai W.-C."/>
            <person name="Van De Peer Y."/>
            <person name="Liu Z.-J."/>
        </authorList>
    </citation>
    <scope>NUCLEOTIDE SEQUENCE</scope>
    <source>
        <strain evidence="2">CP</strain>
        <tissue evidence="2">Leaves</tissue>
    </source>
</reference>
<feature type="region of interest" description="Disordered" evidence="1">
    <location>
        <begin position="180"/>
        <end position="209"/>
    </location>
</feature>
<dbReference type="Proteomes" id="UP001180020">
    <property type="component" value="Unassembled WGS sequence"/>
</dbReference>
<reference evidence="2" key="1">
    <citation type="journal article" date="2023" name="Nat. Commun.">
        <title>Diploid and tetraploid genomes of Acorus and the evolution of monocots.</title>
        <authorList>
            <person name="Ma L."/>
            <person name="Liu K.W."/>
            <person name="Li Z."/>
            <person name="Hsiao Y.Y."/>
            <person name="Qi Y."/>
            <person name="Fu T."/>
            <person name="Tang G.D."/>
            <person name="Zhang D."/>
            <person name="Sun W.H."/>
            <person name="Liu D.K."/>
            <person name="Li Y."/>
            <person name="Chen G.Z."/>
            <person name="Liu X.D."/>
            <person name="Liao X.Y."/>
            <person name="Jiang Y.T."/>
            <person name="Yu X."/>
            <person name="Hao Y."/>
            <person name="Huang J."/>
            <person name="Zhao X.W."/>
            <person name="Ke S."/>
            <person name="Chen Y.Y."/>
            <person name="Wu W.L."/>
            <person name="Hsu J.L."/>
            <person name="Lin Y.F."/>
            <person name="Huang M.D."/>
            <person name="Li C.Y."/>
            <person name="Huang L."/>
            <person name="Wang Z.W."/>
            <person name="Zhao X."/>
            <person name="Zhong W.Y."/>
            <person name="Peng D.H."/>
            <person name="Ahmad S."/>
            <person name="Lan S."/>
            <person name="Zhang J.S."/>
            <person name="Tsai W.C."/>
            <person name="Van de Peer Y."/>
            <person name="Liu Z.J."/>
        </authorList>
    </citation>
    <scope>NUCLEOTIDE SEQUENCE</scope>
    <source>
        <strain evidence="2">CP</strain>
    </source>
</reference>
<dbReference type="EMBL" id="JAUJYO010000006">
    <property type="protein sequence ID" value="KAK1314687.1"/>
    <property type="molecule type" value="Genomic_DNA"/>
</dbReference>